<dbReference type="EC" id="5.4.99.5" evidence="2"/>
<protein>
    <recommendedName>
        <fullName evidence="2">chorismate mutase</fullName>
        <ecNumber evidence="2">5.4.99.5</ecNumber>
    </recommendedName>
</protein>
<dbReference type="RefSeq" id="WP_077752318.1">
    <property type="nucleotide sequence ID" value="NZ_CP014782.1"/>
</dbReference>
<dbReference type="KEGG" id="spsw:Sps_01948"/>
<keyword evidence="3 4" id="KW-0732">Signal</keyword>
<keyword evidence="7" id="KW-1185">Reference proteome</keyword>
<proteinExistence type="inferred from homology"/>
<dbReference type="EMBL" id="CP014782">
    <property type="protein sequence ID" value="AQS37108.1"/>
    <property type="molecule type" value="Genomic_DNA"/>
</dbReference>
<dbReference type="SUPFAM" id="SSF53850">
    <property type="entry name" value="Periplasmic binding protein-like II"/>
    <property type="match status" value="1"/>
</dbReference>
<dbReference type="InterPro" id="IPR036979">
    <property type="entry name" value="CM_dom_sf"/>
</dbReference>
<evidence type="ECO:0000256" key="4">
    <source>
        <dbReference type="SAM" id="SignalP"/>
    </source>
</evidence>
<keyword evidence="6" id="KW-0413">Isomerase</keyword>
<dbReference type="InterPro" id="IPR036263">
    <property type="entry name" value="Chorismate_II_sf"/>
</dbReference>
<feature type="signal peptide" evidence="4">
    <location>
        <begin position="1"/>
        <end position="32"/>
    </location>
</feature>
<dbReference type="AlphaFoldDB" id="A0A1S6HNM0"/>
<gene>
    <name evidence="6" type="ORF">Sps_01948</name>
</gene>
<name>A0A1S6HNM0_9GAMM</name>
<dbReference type="SUPFAM" id="SSF48600">
    <property type="entry name" value="Chorismate mutase II"/>
    <property type="match status" value="1"/>
</dbReference>
<comment type="similarity">
    <text evidence="1">Belongs to the bacterial solute-binding protein 3 family.</text>
</comment>
<dbReference type="OrthoDB" id="7708309at2"/>
<evidence type="ECO:0000256" key="1">
    <source>
        <dbReference type="ARBA" id="ARBA00010333"/>
    </source>
</evidence>
<dbReference type="Proteomes" id="UP000189545">
    <property type="component" value="Chromosome"/>
</dbReference>
<dbReference type="Gene3D" id="3.40.190.10">
    <property type="entry name" value="Periplasmic binding protein-like II"/>
    <property type="match status" value="2"/>
</dbReference>
<dbReference type="GO" id="GO:0004106">
    <property type="term" value="F:chorismate mutase activity"/>
    <property type="evidence" value="ECO:0007669"/>
    <property type="project" value="UniProtKB-EC"/>
</dbReference>
<dbReference type="Pfam" id="PF00497">
    <property type="entry name" value="SBP_bac_3"/>
    <property type="match status" value="1"/>
</dbReference>
<dbReference type="PANTHER" id="PTHR35936">
    <property type="entry name" value="MEMBRANE-BOUND LYTIC MUREIN TRANSGLYCOSYLASE F"/>
    <property type="match status" value="1"/>
</dbReference>
<organism evidence="6 7">
    <name type="scientific">Shewanella psychrophila</name>
    <dbReference type="NCBI Taxonomy" id="225848"/>
    <lineage>
        <taxon>Bacteria</taxon>
        <taxon>Pseudomonadati</taxon>
        <taxon>Pseudomonadota</taxon>
        <taxon>Gammaproteobacteria</taxon>
        <taxon>Alteromonadales</taxon>
        <taxon>Shewanellaceae</taxon>
        <taxon>Shewanella</taxon>
    </lineage>
</organism>
<feature type="domain" description="Chorismate mutase" evidence="5">
    <location>
        <begin position="19"/>
        <end position="111"/>
    </location>
</feature>
<dbReference type="InterPro" id="IPR001638">
    <property type="entry name" value="Solute-binding_3/MltF_N"/>
</dbReference>
<dbReference type="Gene3D" id="1.20.59.10">
    <property type="entry name" value="Chorismate mutase"/>
    <property type="match status" value="1"/>
</dbReference>
<evidence type="ECO:0000313" key="7">
    <source>
        <dbReference type="Proteomes" id="UP000189545"/>
    </source>
</evidence>
<evidence type="ECO:0000256" key="2">
    <source>
        <dbReference type="ARBA" id="ARBA00012404"/>
    </source>
</evidence>
<feature type="chain" id="PRO_5013181803" description="chorismate mutase" evidence="4">
    <location>
        <begin position="33"/>
        <end position="423"/>
    </location>
</feature>
<accession>A0A1S6HNM0</accession>
<evidence type="ECO:0000256" key="3">
    <source>
        <dbReference type="ARBA" id="ARBA00022729"/>
    </source>
</evidence>
<dbReference type="PROSITE" id="PS51168">
    <property type="entry name" value="CHORISMATE_MUT_2"/>
    <property type="match status" value="1"/>
</dbReference>
<evidence type="ECO:0000313" key="6">
    <source>
        <dbReference type="EMBL" id="AQS37108.1"/>
    </source>
</evidence>
<dbReference type="PANTHER" id="PTHR35936:SF19">
    <property type="entry name" value="AMINO-ACID-BINDING PROTEIN YXEM-RELATED"/>
    <property type="match status" value="1"/>
</dbReference>
<dbReference type="GO" id="GO:0016829">
    <property type="term" value="F:lyase activity"/>
    <property type="evidence" value="ECO:0007669"/>
    <property type="project" value="UniProtKB-KW"/>
</dbReference>
<reference evidence="6 7" key="1">
    <citation type="submission" date="2016-03" db="EMBL/GenBank/DDBJ databases">
        <title>Complete genome sequence of Shewanella psychrophila WP2, a deep sea bacterium isolated from west Pacific sediment.</title>
        <authorList>
            <person name="Xu G."/>
            <person name="Jian H."/>
        </authorList>
    </citation>
    <scope>NUCLEOTIDE SEQUENCE [LARGE SCALE GENOMIC DNA]</scope>
    <source>
        <strain evidence="6 7">WP2</strain>
    </source>
</reference>
<evidence type="ECO:0000259" key="5">
    <source>
        <dbReference type="PROSITE" id="PS51168"/>
    </source>
</evidence>
<dbReference type="SMART" id="SM00062">
    <property type="entry name" value="PBPb"/>
    <property type="match status" value="1"/>
</dbReference>
<sequence length="423" mass="47735">MAYLRFYTVNFASLYAILCFSLLTIFSFSAYAEEDENLALYSEMNTRLGYMKAVALYKWQNKLAIEDLTREKLVIEKSVSMAKEQGVASQAIEDFFRVQIEIAKKIQRNYYQQWTEHGLPAELQGATNSELSLSEIRPQLIVLGKSIIQGIASHQGEHDFVLFDQAIDTRFVSLEDKALLFRALTSVKPKAYSSVLDRILAQKIMFVGTTGDYEPFSYLEDMHRSGVDIDLANQLAASLGAKAVFIHTSWASLITDFRSQNFDIMMSGISKKLFRQQVGLMSDVYLQGGKTPITLCANVSQYDSLAKIDKPSTRVIVNKGGTNQRFVDDNIKQAKVTVHGSNVTVFQEILDGRADVMITDRIEVQLQSKKHPKLCAAMPDTNLSYSAKAFLMSRDLIWKEYVDAWLEITIKDGTMASVFARYI</sequence>
<dbReference type="GO" id="GO:0046417">
    <property type="term" value="P:chorismate metabolic process"/>
    <property type="evidence" value="ECO:0007669"/>
    <property type="project" value="InterPro"/>
</dbReference>
<keyword evidence="6" id="KW-0456">Lyase</keyword>
<dbReference type="InterPro" id="IPR002701">
    <property type="entry name" value="CM_II_prokaryot"/>
</dbReference>
<dbReference type="Pfam" id="PF01817">
    <property type="entry name" value="CM_2"/>
    <property type="match status" value="1"/>
</dbReference>
<dbReference type="STRING" id="225848.Sps_01948"/>
<dbReference type="SMART" id="SM00830">
    <property type="entry name" value="CM_2"/>
    <property type="match status" value="1"/>
</dbReference>